<dbReference type="EMBL" id="UYSU01003233">
    <property type="protein sequence ID" value="VDL87827.1"/>
    <property type="molecule type" value="Genomic_DNA"/>
</dbReference>
<sequence>MVLFILIREAVSCTTAKEPLIFSALTELPCLPTKTPVLQHWVKHFKKVLNRSSANSDVATSGRECPPSGARSKSPTGKHLHQTGSLLKIKSLAAPNLQITSQHSAKRRGAKSDATA</sequence>
<proteinExistence type="predicted"/>
<protein>
    <submittedName>
        <fullName evidence="4">Secreted protein</fullName>
    </submittedName>
</protein>
<keyword evidence="3" id="KW-1185">Reference proteome</keyword>
<organism evidence="4">
    <name type="scientific">Schistocephalus solidus</name>
    <name type="common">Tapeworm</name>
    <dbReference type="NCBI Taxonomy" id="70667"/>
    <lineage>
        <taxon>Eukaryota</taxon>
        <taxon>Metazoa</taxon>
        <taxon>Spiralia</taxon>
        <taxon>Lophotrochozoa</taxon>
        <taxon>Platyhelminthes</taxon>
        <taxon>Cestoda</taxon>
        <taxon>Eucestoda</taxon>
        <taxon>Diphyllobothriidea</taxon>
        <taxon>Diphyllobothriidae</taxon>
        <taxon>Schistocephalus</taxon>
    </lineage>
</organism>
<reference evidence="2 3" key="2">
    <citation type="submission" date="2018-11" db="EMBL/GenBank/DDBJ databases">
        <authorList>
            <consortium name="Pathogen Informatics"/>
        </authorList>
    </citation>
    <scope>NUCLEOTIDE SEQUENCE [LARGE SCALE GENOMIC DNA]</scope>
    <source>
        <strain evidence="2 3">NST_G2</strain>
    </source>
</reference>
<feature type="region of interest" description="Disordered" evidence="1">
    <location>
        <begin position="97"/>
        <end position="116"/>
    </location>
</feature>
<dbReference type="WBParaSite" id="SSLN_0000151501-mRNA-1">
    <property type="protein sequence ID" value="SSLN_0000151501-mRNA-1"/>
    <property type="gene ID" value="SSLN_0000151501"/>
</dbReference>
<evidence type="ECO:0000313" key="3">
    <source>
        <dbReference type="Proteomes" id="UP000275846"/>
    </source>
</evidence>
<dbReference type="Proteomes" id="UP000275846">
    <property type="component" value="Unassembled WGS sequence"/>
</dbReference>
<gene>
    <name evidence="2" type="ORF">SSLN_LOCUS1459</name>
</gene>
<evidence type="ECO:0000313" key="4">
    <source>
        <dbReference type="WBParaSite" id="SSLN_0000151501-mRNA-1"/>
    </source>
</evidence>
<name>A0A183SB61_SCHSO</name>
<evidence type="ECO:0000256" key="1">
    <source>
        <dbReference type="SAM" id="MobiDB-lite"/>
    </source>
</evidence>
<accession>A0A183SB61</accession>
<evidence type="ECO:0000313" key="2">
    <source>
        <dbReference type="EMBL" id="VDL87827.1"/>
    </source>
</evidence>
<dbReference type="AlphaFoldDB" id="A0A183SB61"/>
<reference evidence="4" key="1">
    <citation type="submission" date="2016-06" db="UniProtKB">
        <authorList>
            <consortium name="WormBaseParasite"/>
        </authorList>
    </citation>
    <scope>IDENTIFICATION</scope>
</reference>
<feature type="region of interest" description="Disordered" evidence="1">
    <location>
        <begin position="52"/>
        <end position="81"/>
    </location>
</feature>